<sequence length="206" mass="22784">MSLFIMWLGVMFPLVASPGPANIVFAASGAQVGVKRSIPLVAGVDMVFIMKSIIIGYGFGQVVHTYPNIMNILQALGAIYLVYLAVKFIRNSSNTSQNTQKCLGFSDGLIIQALNSKGWLMIFLMFTLFTEQAQLVFNERGILVLVIWLAILNISMHLAWVKAGELLAKISNSNRYEKSLNIFYASCLLAVSGWLMVDNQIWAQLV</sequence>
<feature type="transmembrane region" description="Helical" evidence="6">
    <location>
        <begin position="141"/>
        <end position="160"/>
    </location>
</feature>
<keyword evidence="2" id="KW-1003">Cell membrane</keyword>
<dbReference type="Pfam" id="PF01810">
    <property type="entry name" value="LysE"/>
    <property type="match status" value="1"/>
</dbReference>
<feature type="transmembrane region" description="Helical" evidence="6">
    <location>
        <begin position="71"/>
        <end position="89"/>
    </location>
</feature>
<dbReference type="Proteomes" id="UP001569428">
    <property type="component" value="Unassembled WGS sequence"/>
</dbReference>
<organism evidence="7 8">
    <name type="scientific">Microbulbifer epialgicus</name>
    <dbReference type="NCBI Taxonomy" id="393907"/>
    <lineage>
        <taxon>Bacteria</taxon>
        <taxon>Pseudomonadati</taxon>
        <taxon>Pseudomonadota</taxon>
        <taxon>Gammaproteobacteria</taxon>
        <taxon>Cellvibrionales</taxon>
        <taxon>Microbulbiferaceae</taxon>
        <taxon>Microbulbifer</taxon>
    </lineage>
</organism>
<dbReference type="EMBL" id="JBGMEK010000104">
    <property type="protein sequence ID" value="MFA0813527.1"/>
    <property type="molecule type" value="Genomic_DNA"/>
</dbReference>
<evidence type="ECO:0000256" key="3">
    <source>
        <dbReference type="ARBA" id="ARBA00022692"/>
    </source>
</evidence>
<evidence type="ECO:0000256" key="5">
    <source>
        <dbReference type="ARBA" id="ARBA00023136"/>
    </source>
</evidence>
<name>A0ABV4P681_9GAMM</name>
<reference evidence="7 8" key="1">
    <citation type="submission" date="2024-08" db="EMBL/GenBank/DDBJ databases">
        <authorList>
            <person name="Ishaq N."/>
        </authorList>
    </citation>
    <scope>NUCLEOTIDE SEQUENCE [LARGE SCALE GENOMIC DNA]</scope>
    <source>
        <strain evidence="7 8">DSM 18651</strain>
    </source>
</reference>
<evidence type="ECO:0000256" key="4">
    <source>
        <dbReference type="ARBA" id="ARBA00022989"/>
    </source>
</evidence>
<proteinExistence type="predicted"/>
<keyword evidence="4 6" id="KW-1133">Transmembrane helix</keyword>
<evidence type="ECO:0000256" key="6">
    <source>
        <dbReference type="SAM" id="Phobius"/>
    </source>
</evidence>
<evidence type="ECO:0000256" key="2">
    <source>
        <dbReference type="ARBA" id="ARBA00022475"/>
    </source>
</evidence>
<dbReference type="PANTHER" id="PTHR30086:SF20">
    <property type="entry name" value="ARGININE EXPORTER PROTEIN ARGO-RELATED"/>
    <property type="match status" value="1"/>
</dbReference>
<comment type="subcellular location">
    <subcellularLocation>
        <location evidence="1">Cell membrane</location>
        <topology evidence="1">Multi-pass membrane protein</topology>
    </subcellularLocation>
</comment>
<feature type="transmembrane region" description="Helical" evidence="6">
    <location>
        <begin position="180"/>
        <end position="197"/>
    </location>
</feature>
<keyword evidence="8" id="KW-1185">Reference proteome</keyword>
<accession>A0ABV4P681</accession>
<keyword evidence="5 6" id="KW-0472">Membrane</keyword>
<protein>
    <submittedName>
        <fullName evidence="7">LysE family translocator</fullName>
    </submittedName>
</protein>
<evidence type="ECO:0000256" key="1">
    <source>
        <dbReference type="ARBA" id="ARBA00004651"/>
    </source>
</evidence>
<evidence type="ECO:0000313" key="8">
    <source>
        <dbReference type="Proteomes" id="UP001569428"/>
    </source>
</evidence>
<evidence type="ECO:0000313" key="7">
    <source>
        <dbReference type="EMBL" id="MFA0813527.1"/>
    </source>
</evidence>
<gene>
    <name evidence="7" type="ORF">ACCI49_21780</name>
</gene>
<dbReference type="InterPro" id="IPR001123">
    <property type="entry name" value="LeuE-type"/>
</dbReference>
<comment type="caution">
    <text evidence="7">The sequence shown here is derived from an EMBL/GenBank/DDBJ whole genome shotgun (WGS) entry which is preliminary data.</text>
</comment>
<dbReference type="PANTHER" id="PTHR30086">
    <property type="entry name" value="ARGININE EXPORTER PROTEIN ARGO"/>
    <property type="match status" value="1"/>
</dbReference>
<dbReference type="RefSeq" id="WP_371841343.1">
    <property type="nucleotide sequence ID" value="NZ_JBGMEK010000104.1"/>
</dbReference>
<keyword evidence="3 6" id="KW-0812">Transmembrane</keyword>
<feature type="transmembrane region" description="Helical" evidence="6">
    <location>
        <begin position="109"/>
        <end position="129"/>
    </location>
</feature>
<feature type="transmembrane region" description="Helical" evidence="6">
    <location>
        <begin position="36"/>
        <end position="59"/>
    </location>
</feature>